<evidence type="ECO:0008006" key="9">
    <source>
        <dbReference type="Google" id="ProtNLM"/>
    </source>
</evidence>
<dbReference type="InterPro" id="IPR052066">
    <property type="entry name" value="Glycosphingolipid_Hydrolases"/>
</dbReference>
<dbReference type="InterPro" id="IPR018087">
    <property type="entry name" value="Glyco_hydro_5_CS"/>
</dbReference>
<dbReference type="SUPFAM" id="SSF51445">
    <property type="entry name" value="(Trans)glycosidases"/>
    <property type="match status" value="1"/>
</dbReference>
<dbReference type="PANTHER" id="PTHR31308">
    <property type="match status" value="1"/>
</dbReference>
<dbReference type="InterPro" id="IPR041036">
    <property type="entry name" value="GH5_C"/>
</dbReference>
<accession>A0A9W7G405</accession>
<protein>
    <recommendedName>
        <fullName evidence="9">Endoglycoceramidase</fullName>
    </recommendedName>
</protein>
<feature type="domain" description="Glycoside hydrolase family 5" evidence="5">
    <location>
        <begin position="177"/>
        <end position="349"/>
    </location>
</feature>
<comment type="caution">
    <text evidence="7">The sequence shown here is derived from an EMBL/GenBank/DDBJ whole genome shotgun (WGS) entry which is preliminary data.</text>
</comment>
<dbReference type="Pfam" id="PF00150">
    <property type="entry name" value="Cellulase"/>
    <property type="match status" value="2"/>
</dbReference>
<dbReference type="PROSITE" id="PS00659">
    <property type="entry name" value="GLYCOSYL_HYDROL_F5"/>
    <property type="match status" value="1"/>
</dbReference>
<keyword evidence="2 4" id="KW-0378">Hydrolase</keyword>
<feature type="domain" description="Glycoside hydrolase family 5" evidence="5">
    <location>
        <begin position="47"/>
        <end position="126"/>
    </location>
</feature>
<keyword evidence="8" id="KW-1185">Reference proteome</keyword>
<dbReference type="GO" id="GO:1901136">
    <property type="term" value="P:carbohydrate derivative catabolic process"/>
    <property type="evidence" value="ECO:0007669"/>
    <property type="project" value="UniProtKB-ARBA"/>
</dbReference>
<proteinExistence type="inferred from homology"/>
<evidence type="ECO:0000256" key="4">
    <source>
        <dbReference type="RuleBase" id="RU361153"/>
    </source>
</evidence>
<evidence type="ECO:0000259" key="5">
    <source>
        <dbReference type="Pfam" id="PF00150"/>
    </source>
</evidence>
<dbReference type="Gene3D" id="3.20.20.80">
    <property type="entry name" value="Glycosidases"/>
    <property type="match status" value="1"/>
</dbReference>
<keyword evidence="3 4" id="KW-0326">Glycosidase</keyword>
<evidence type="ECO:0000256" key="3">
    <source>
        <dbReference type="ARBA" id="ARBA00023295"/>
    </source>
</evidence>
<dbReference type="GO" id="GO:0004553">
    <property type="term" value="F:hydrolase activity, hydrolyzing O-glycosyl compounds"/>
    <property type="evidence" value="ECO:0007669"/>
    <property type="project" value="InterPro"/>
</dbReference>
<dbReference type="Gene3D" id="2.60.40.1180">
    <property type="entry name" value="Golgi alpha-mannosidase II"/>
    <property type="match status" value="1"/>
</dbReference>
<dbReference type="GO" id="GO:0016042">
    <property type="term" value="P:lipid catabolic process"/>
    <property type="evidence" value="ECO:0007669"/>
    <property type="project" value="UniProtKB-ARBA"/>
</dbReference>
<evidence type="ECO:0000313" key="7">
    <source>
        <dbReference type="EMBL" id="GMI32093.1"/>
    </source>
</evidence>
<dbReference type="Pfam" id="PF18564">
    <property type="entry name" value="Glyco_hydro_5_C"/>
    <property type="match status" value="1"/>
</dbReference>
<dbReference type="EMBL" id="BRYA01000015">
    <property type="protein sequence ID" value="GMI32093.1"/>
    <property type="molecule type" value="Genomic_DNA"/>
</dbReference>
<evidence type="ECO:0000256" key="2">
    <source>
        <dbReference type="ARBA" id="ARBA00022801"/>
    </source>
</evidence>
<dbReference type="OrthoDB" id="187430at2759"/>
<comment type="similarity">
    <text evidence="1 4">Belongs to the glycosyl hydrolase 5 (cellulase A) family.</text>
</comment>
<dbReference type="InterPro" id="IPR013780">
    <property type="entry name" value="Glyco_hydro_b"/>
</dbReference>
<reference evidence="8" key="1">
    <citation type="journal article" date="2023" name="Commun. Biol.">
        <title>Genome analysis of Parmales, the sister group of diatoms, reveals the evolutionary specialization of diatoms from phago-mixotrophs to photoautotrophs.</title>
        <authorList>
            <person name="Ban H."/>
            <person name="Sato S."/>
            <person name="Yoshikawa S."/>
            <person name="Yamada K."/>
            <person name="Nakamura Y."/>
            <person name="Ichinomiya M."/>
            <person name="Sato N."/>
            <person name="Blanc-Mathieu R."/>
            <person name="Endo H."/>
            <person name="Kuwata A."/>
            <person name="Ogata H."/>
        </authorList>
    </citation>
    <scope>NUCLEOTIDE SEQUENCE [LARGE SCALE GENOMIC DNA]</scope>
</reference>
<dbReference type="Proteomes" id="UP001165065">
    <property type="component" value="Unassembled WGS sequence"/>
</dbReference>
<organism evidence="7 8">
    <name type="scientific">Triparma columacea</name>
    <dbReference type="NCBI Taxonomy" id="722753"/>
    <lineage>
        <taxon>Eukaryota</taxon>
        <taxon>Sar</taxon>
        <taxon>Stramenopiles</taxon>
        <taxon>Ochrophyta</taxon>
        <taxon>Bolidophyceae</taxon>
        <taxon>Parmales</taxon>
        <taxon>Triparmaceae</taxon>
        <taxon>Triparma</taxon>
    </lineage>
</organism>
<dbReference type="AlphaFoldDB" id="A0A9W7G405"/>
<dbReference type="InterPro" id="IPR001547">
    <property type="entry name" value="Glyco_hydro_5"/>
</dbReference>
<feature type="domain" description="Glycoside hydrolase family 5 C-terminal" evidence="6">
    <location>
        <begin position="421"/>
        <end position="508"/>
    </location>
</feature>
<evidence type="ECO:0000313" key="8">
    <source>
        <dbReference type="Proteomes" id="UP001165065"/>
    </source>
</evidence>
<dbReference type="PANTHER" id="PTHR31308:SF3">
    <property type="entry name" value="ENDOGLYCOCERAMIDASE"/>
    <property type="match status" value="1"/>
</dbReference>
<gene>
    <name evidence="7" type="ORF">TrCOL_g9172</name>
</gene>
<dbReference type="GO" id="GO:0000272">
    <property type="term" value="P:polysaccharide catabolic process"/>
    <property type="evidence" value="ECO:0007669"/>
    <property type="project" value="InterPro"/>
</dbReference>
<evidence type="ECO:0000256" key="1">
    <source>
        <dbReference type="ARBA" id="ARBA00005641"/>
    </source>
</evidence>
<evidence type="ECO:0000259" key="6">
    <source>
        <dbReference type="Pfam" id="PF18564"/>
    </source>
</evidence>
<name>A0A9W7G405_9STRA</name>
<sequence length="512" mass="56916">MLSSVTLESGAFHDAVGRELLFHGTNAIVKGAPWYPEWRSFSPDISMSEDDFVLMEELGMNVLRLGVMWPGVEPLQGQYNETYLDQIEEIVSLGSQHGVYTLLDMHQDGLSEFFCGEGLPNWAVRHTDYFKEDKHGYPFPFDSPMGEGDFFVEEGLPTKPTLPSRTACSTKKQGPGWHEPTMASANAYEAFYKNVDGMLDAWADMWAHVVERFEGNDSVLGVELINEPFAGDLYRNPLLMVPRPNPKNADKVNLQPAYQVASEKIREVDTERLIFFDAVTWSDLGSGFTEAPGGEEFANKTVLGFHYYAPPQLDPFKGHSTLQFKAQQRISKKLGAGTFLTETSQPDLTKDSDGFSVKGGIGDAADATLSSWAGYEWKSFCREGPESSESQMGEWGACKTGYSRNFNGDRPEDEFMVANGRTYARAVAGKKESMLFDVDTKDFILVYRVNGVSKTQETEIFAYYLNYPDGLSVDVQGAGAEGVWDEETGKVSVRVGEGAREGEKVTVRLSRK</sequence>
<dbReference type="InterPro" id="IPR017853">
    <property type="entry name" value="GH"/>
</dbReference>